<evidence type="ECO:0000256" key="4">
    <source>
        <dbReference type="ARBA" id="ARBA00022645"/>
    </source>
</evidence>
<evidence type="ECO:0000256" key="1">
    <source>
        <dbReference type="ARBA" id="ARBA00004752"/>
    </source>
</evidence>
<evidence type="ECO:0000256" key="3">
    <source>
        <dbReference type="ARBA" id="ARBA00012448"/>
    </source>
</evidence>
<comment type="similarity">
    <text evidence="2 12">Belongs to the peptidase S11 family.</text>
</comment>
<feature type="chain" id="PRO_5045930490" description="serine-type D-Ala-D-Ala carboxypeptidase" evidence="13">
    <location>
        <begin position="27"/>
        <end position="381"/>
    </location>
</feature>
<comment type="catalytic activity">
    <reaction evidence="11">
        <text>Preferential cleavage: (Ac)2-L-Lys-D-Ala-|-D-Ala. Also transpeptidation of peptidyl-alanyl moieties that are N-acyl substituents of D-alanine.</text>
        <dbReference type="EC" id="3.4.16.4"/>
    </reaction>
</comment>
<evidence type="ECO:0000256" key="8">
    <source>
        <dbReference type="ARBA" id="ARBA00022960"/>
    </source>
</evidence>
<evidence type="ECO:0000256" key="9">
    <source>
        <dbReference type="ARBA" id="ARBA00022984"/>
    </source>
</evidence>
<dbReference type="EMBL" id="JBIACK010000010">
    <property type="protein sequence ID" value="MFE8702621.1"/>
    <property type="molecule type" value="Genomic_DNA"/>
</dbReference>
<dbReference type="InterPro" id="IPR012907">
    <property type="entry name" value="Peptidase_S11_C"/>
</dbReference>
<dbReference type="Gene3D" id="3.40.710.10">
    <property type="entry name" value="DD-peptidase/beta-lactamase superfamily"/>
    <property type="match status" value="1"/>
</dbReference>
<dbReference type="GO" id="GO:0004180">
    <property type="term" value="F:carboxypeptidase activity"/>
    <property type="evidence" value="ECO:0007669"/>
    <property type="project" value="UniProtKB-KW"/>
</dbReference>
<evidence type="ECO:0000256" key="7">
    <source>
        <dbReference type="ARBA" id="ARBA00022801"/>
    </source>
</evidence>
<evidence type="ECO:0000259" key="15">
    <source>
        <dbReference type="Pfam" id="PF07943"/>
    </source>
</evidence>
<name>A0ABW6KEE1_9BACI</name>
<evidence type="ECO:0000256" key="6">
    <source>
        <dbReference type="ARBA" id="ARBA00022729"/>
    </source>
</evidence>
<reference evidence="16 17" key="1">
    <citation type="submission" date="2024-08" db="EMBL/GenBank/DDBJ databases">
        <title>Two novel Cytobacillus novel species.</title>
        <authorList>
            <person name="Liu G."/>
        </authorList>
    </citation>
    <scope>NUCLEOTIDE SEQUENCE [LARGE SCALE GENOMIC DNA]</scope>
    <source>
        <strain evidence="16 17">FJAT-54145</strain>
    </source>
</reference>
<evidence type="ECO:0000256" key="10">
    <source>
        <dbReference type="ARBA" id="ARBA00023316"/>
    </source>
</evidence>
<dbReference type="Proteomes" id="UP001601059">
    <property type="component" value="Unassembled WGS sequence"/>
</dbReference>
<comment type="pathway">
    <text evidence="1">Cell wall biogenesis; peptidoglycan biosynthesis.</text>
</comment>
<dbReference type="SUPFAM" id="SSF56601">
    <property type="entry name" value="beta-lactamase/transpeptidase-like"/>
    <property type="match status" value="1"/>
</dbReference>
<evidence type="ECO:0000256" key="12">
    <source>
        <dbReference type="RuleBase" id="RU004016"/>
    </source>
</evidence>
<keyword evidence="9" id="KW-0573">Peptidoglycan synthesis</keyword>
<feature type="domain" description="Peptidase S11 D-Ala-D-Ala carboxypeptidase A C-terminal" evidence="15">
    <location>
        <begin position="293"/>
        <end position="356"/>
    </location>
</feature>
<evidence type="ECO:0000256" key="2">
    <source>
        <dbReference type="ARBA" id="ARBA00007164"/>
    </source>
</evidence>
<evidence type="ECO:0000256" key="13">
    <source>
        <dbReference type="SAM" id="SignalP"/>
    </source>
</evidence>
<feature type="signal peptide" evidence="13">
    <location>
        <begin position="1"/>
        <end position="26"/>
    </location>
</feature>
<sequence length="381" mass="43682">MKIYKVIISSLLVSLLAMNIPYKAEAFTSVSARNAIIIEQDSGRILYEKASHEKRRIASITKIMTAILAIESGKLDEMVTVSDRAIRAEGSAIYLQANEKIKLEDLVYGLMLRSGNDAAVAIAEHVGGSLEGFAFLMNQKAEEIGMANTHFMNPHGLDDSDQHYSTAYDMAMLTRYAMMNDTYKKIAGTEVHRAPNPNEKWDRIWRNKNRLLTELYDYCTGGKTGYTKLAKRTLVTTATKNNMNLIAVTLNGPDDWNDHINMYETAFKHYDLVEVLPDGVIDHVDHEFYKNKTYLDHNFTYPVTEEEKNLFRIEYKMLSPKKDWDDQRNVPDVVGKVHIYFDERPIKEMPVYFKTENDQETSYMDYFKSIFLVVIGVKTDG</sequence>
<accession>A0ABW6KEE1</accession>
<dbReference type="Pfam" id="PF07943">
    <property type="entry name" value="PBP5_C"/>
    <property type="match status" value="1"/>
</dbReference>
<dbReference type="PANTHER" id="PTHR21581">
    <property type="entry name" value="D-ALANYL-D-ALANINE CARBOXYPEPTIDASE"/>
    <property type="match status" value="1"/>
</dbReference>
<dbReference type="Pfam" id="PF00768">
    <property type="entry name" value="Peptidase_S11"/>
    <property type="match status" value="1"/>
</dbReference>
<comment type="caution">
    <text evidence="16">The sequence shown here is derived from an EMBL/GenBank/DDBJ whole genome shotgun (WGS) entry which is preliminary data.</text>
</comment>
<feature type="domain" description="Peptidase S11 D-alanyl-D-alanine carboxypeptidase A N-terminal" evidence="14">
    <location>
        <begin position="28"/>
        <end position="252"/>
    </location>
</feature>
<dbReference type="Gene3D" id="2.30.140.30">
    <property type="match status" value="1"/>
</dbReference>
<dbReference type="InterPro" id="IPR018044">
    <property type="entry name" value="Peptidase_S11"/>
</dbReference>
<keyword evidence="8" id="KW-0133">Cell shape</keyword>
<keyword evidence="17" id="KW-1185">Reference proteome</keyword>
<keyword evidence="5" id="KW-0645">Protease</keyword>
<evidence type="ECO:0000256" key="11">
    <source>
        <dbReference type="ARBA" id="ARBA00034000"/>
    </source>
</evidence>
<evidence type="ECO:0000256" key="5">
    <source>
        <dbReference type="ARBA" id="ARBA00022670"/>
    </source>
</evidence>
<dbReference type="EC" id="3.4.16.4" evidence="3"/>
<protein>
    <recommendedName>
        <fullName evidence="3">serine-type D-Ala-D-Ala carboxypeptidase</fullName>
        <ecNumber evidence="3">3.4.16.4</ecNumber>
    </recommendedName>
</protein>
<evidence type="ECO:0000313" key="17">
    <source>
        <dbReference type="Proteomes" id="UP001601059"/>
    </source>
</evidence>
<proteinExistence type="inferred from homology"/>
<dbReference type="PRINTS" id="PR00725">
    <property type="entry name" value="DADACBPTASE1"/>
</dbReference>
<dbReference type="RefSeq" id="WP_389362580.1">
    <property type="nucleotide sequence ID" value="NZ_JBIACK010000010.1"/>
</dbReference>
<dbReference type="InterPro" id="IPR012338">
    <property type="entry name" value="Beta-lactam/transpept-like"/>
</dbReference>
<dbReference type="InterPro" id="IPR001967">
    <property type="entry name" value="Peptidase_S11_N"/>
</dbReference>
<keyword evidence="7 16" id="KW-0378">Hydrolase</keyword>
<organism evidence="16 17">
    <name type="scientific">Cytobacillus spartinae</name>
    <dbReference type="NCBI Taxonomy" id="3299023"/>
    <lineage>
        <taxon>Bacteria</taxon>
        <taxon>Bacillati</taxon>
        <taxon>Bacillota</taxon>
        <taxon>Bacilli</taxon>
        <taxon>Bacillales</taxon>
        <taxon>Bacillaceae</taxon>
        <taxon>Cytobacillus</taxon>
    </lineage>
</organism>
<evidence type="ECO:0000259" key="14">
    <source>
        <dbReference type="Pfam" id="PF00768"/>
    </source>
</evidence>
<keyword evidence="10" id="KW-0961">Cell wall biogenesis/degradation</keyword>
<dbReference type="PANTHER" id="PTHR21581:SF33">
    <property type="entry name" value="D-ALANYL-D-ALANINE CARBOXYPEPTIDASE DACB"/>
    <property type="match status" value="1"/>
</dbReference>
<evidence type="ECO:0000313" key="16">
    <source>
        <dbReference type="EMBL" id="MFE8702621.1"/>
    </source>
</evidence>
<gene>
    <name evidence="16" type="ORF">ACFYKX_18640</name>
</gene>
<keyword evidence="4 16" id="KW-0121">Carboxypeptidase</keyword>
<keyword evidence="6 13" id="KW-0732">Signal</keyword>